<reference evidence="2 3" key="1">
    <citation type="submission" date="2024-05" db="EMBL/GenBank/DDBJ databases">
        <title>Haplotype-resolved chromosome-level genome assembly of Huyou (Citrus changshanensis).</title>
        <authorList>
            <person name="Miao C."/>
            <person name="Chen W."/>
            <person name="Wu Y."/>
            <person name="Wang L."/>
            <person name="Zhao S."/>
            <person name="Grierson D."/>
            <person name="Xu C."/>
            <person name="Chen K."/>
        </authorList>
    </citation>
    <scope>NUCLEOTIDE SEQUENCE [LARGE SCALE GENOMIC DNA]</scope>
    <source>
        <strain evidence="2">01-14</strain>
        <tissue evidence="2">Leaf</tissue>
    </source>
</reference>
<keyword evidence="3" id="KW-1185">Reference proteome</keyword>
<comment type="caution">
    <text evidence="2">The sequence shown here is derived from an EMBL/GenBank/DDBJ whole genome shotgun (WGS) entry which is preliminary data.</text>
</comment>
<proteinExistence type="predicted"/>
<feature type="region of interest" description="Disordered" evidence="1">
    <location>
        <begin position="55"/>
        <end position="76"/>
    </location>
</feature>
<accession>A0AAP0M025</accession>
<dbReference type="AlphaFoldDB" id="A0AAP0M025"/>
<organism evidence="2 3">
    <name type="scientific">Citrus x changshan-huyou</name>
    <dbReference type="NCBI Taxonomy" id="2935761"/>
    <lineage>
        <taxon>Eukaryota</taxon>
        <taxon>Viridiplantae</taxon>
        <taxon>Streptophyta</taxon>
        <taxon>Embryophyta</taxon>
        <taxon>Tracheophyta</taxon>
        <taxon>Spermatophyta</taxon>
        <taxon>Magnoliopsida</taxon>
        <taxon>eudicotyledons</taxon>
        <taxon>Gunneridae</taxon>
        <taxon>Pentapetalae</taxon>
        <taxon>rosids</taxon>
        <taxon>malvids</taxon>
        <taxon>Sapindales</taxon>
        <taxon>Rutaceae</taxon>
        <taxon>Aurantioideae</taxon>
        <taxon>Citrus</taxon>
    </lineage>
</organism>
<gene>
    <name evidence="2" type="ORF">WN944_020417</name>
</gene>
<protein>
    <submittedName>
        <fullName evidence="2">Uncharacterized protein</fullName>
    </submittedName>
</protein>
<sequence length="117" mass="12915">MTSKDKRKKKSLCERSMELVVSIIKLSSLSFATLSLRTPNLVPTAASGHKAAEMDVSAMPQLRGRQVSPPAIGSKPTEQLMSELDHDIDIKASDYITRIRDKNRNVLNNASKSFSPM</sequence>
<dbReference type="Proteomes" id="UP001428341">
    <property type="component" value="Unassembled WGS sequence"/>
</dbReference>
<evidence type="ECO:0000256" key="1">
    <source>
        <dbReference type="SAM" id="MobiDB-lite"/>
    </source>
</evidence>
<evidence type="ECO:0000313" key="3">
    <source>
        <dbReference type="Proteomes" id="UP001428341"/>
    </source>
</evidence>
<name>A0AAP0M025_9ROSI</name>
<dbReference type="EMBL" id="JBCGBO010000007">
    <property type="protein sequence ID" value="KAK9189012.1"/>
    <property type="molecule type" value="Genomic_DNA"/>
</dbReference>
<evidence type="ECO:0000313" key="2">
    <source>
        <dbReference type="EMBL" id="KAK9189012.1"/>
    </source>
</evidence>